<keyword evidence="6 8" id="KW-0472">Membrane</keyword>
<dbReference type="PROSITE" id="PS52016">
    <property type="entry name" value="TONB_DEPENDENT_REC_3"/>
    <property type="match status" value="1"/>
</dbReference>
<keyword evidence="5 9" id="KW-0798">TonB box</keyword>
<protein>
    <submittedName>
        <fullName evidence="13">TonB-dependent receptor</fullName>
    </submittedName>
</protein>
<dbReference type="GO" id="GO:0009279">
    <property type="term" value="C:cell outer membrane"/>
    <property type="evidence" value="ECO:0007669"/>
    <property type="project" value="UniProtKB-SubCell"/>
</dbReference>
<evidence type="ECO:0000259" key="11">
    <source>
        <dbReference type="Pfam" id="PF00593"/>
    </source>
</evidence>
<comment type="subcellular location">
    <subcellularLocation>
        <location evidence="1 8">Cell outer membrane</location>
        <topology evidence="1 8">Multi-pass membrane protein</topology>
    </subcellularLocation>
</comment>
<evidence type="ECO:0000256" key="9">
    <source>
        <dbReference type="RuleBase" id="RU003357"/>
    </source>
</evidence>
<evidence type="ECO:0000313" key="14">
    <source>
        <dbReference type="Proteomes" id="UP000036277"/>
    </source>
</evidence>
<dbReference type="Gene3D" id="2.170.130.10">
    <property type="entry name" value="TonB-dependent receptor, plug domain"/>
    <property type="match status" value="1"/>
</dbReference>
<dbReference type="PATRIC" id="fig|880157.4.peg.2723"/>
<sequence>MVMKIVAKIAGASAVLIGLQGIAYAENTNDNKKEKVMRFSSLKVSGAQDNKSSPQIEAMEKPGAYSSVGEDNKLESVDSVLRSLPGTYTQMDASQGQGIVSVNIRGLNGFGRVNMMVDGVSQSFYGSSPSEFSHGSQPYSQFGALIDPNFIVRVDIARGQADDADSINALVGSANFRTIGVDDVVFDGNNLGVRTKWTYGNNGVGRSGMMAVAGKTQAFTDEGSLGALFAFSGHNIEAHYRNADGISSEEFGTNNTFKQKPNSQLMKLNIKPNDFHDLELSSRLYHNKFNSRHIDNYDYQLKYHYTPFTELVDTKVMLSTSKGQQSFRNHSVGALGKSEAKSKADSINIRNTSRFNHGDTDFAFTLGSKWMRTEYRKKIDTSSEDEKTDGEIREHNAFAPSGKQDIASIYSRLKIERGIYAADLGLNYQDYSVKGLKPACEERINCFPQGEAILNLKEHGFNPSILLSAEIIPEFQPFVSYTHSMRAPNIQEIFYTNESGASINPFLKGEKAETYQIGFNSYRPNLIVEGDSFRLKATMFHTKIKDYILNESYLVCAEGRICKNDGTLTDEDWAGVNPNFNMYIYSNSLTPVTMRGYELSMNYDAGIFYSVLAYSQQKTQQPTSISTVIFGASPASQLPESYATLDMGIRLFDEKMRIGAIAKYTGKSYHQDTVMEISEDGSMPTQMKKDAKVPTIIDLYTDYQINKNVLVKFSIQNLTNRNYSDALNRMNSSPFLAEQDSKTQTARGRTYVMGAEIRF</sequence>
<keyword evidence="4 8" id="KW-0812">Transmembrane</keyword>
<dbReference type="RefSeq" id="WP_047963741.1">
    <property type="nucleotide sequence ID" value="NZ_CAWMBG010000080.1"/>
</dbReference>
<keyword evidence="3 8" id="KW-1134">Transmembrane beta strand</keyword>
<dbReference type="OrthoDB" id="6046653at2"/>
<evidence type="ECO:0000256" key="3">
    <source>
        <dbReference type="ARBA" id="ARBA00022452"/>
    </source>
</evidence>
<organism evidence="13 14">
    <name type="scientific">Xenorhabdus khoisanae</name>
    <dbReference type="NCBI Taxonomy" id="880157"/>
    <lineage>
        <taxon>Bacteria</taxon>
        <taxon>Pseudomonadati</taxon>
        <taxon>Pseudomonadota</taxon>
        <taxon>Gammaproteobacteria</taxon>
        <taxon>Enterobacterales</taxon>
        <taxon>Morganellaceae</taxon>
        <taxon>Xenorhabdus</taxon>
    </lineage>
</organism>
<reference evidence="13 14" key="1">
    <citation type="submission" date="2015-06" db="EMBL/GenBank/DDBJ databases">
        <title>Draft Whole-Genome Sequence of the Entomopathogenic Bacterium Xenorhabdus khoisanae.</title>
        <authorList>
            <person name="Naidoo S."/>
            <person name="Featherston J."/>
            <person name="Gray V.M."/>
        </authorList>
    </citation>
    <scope>NUCLEOTIDE SEQUENCE [LARGE SCALE GENOMIC DNA]</scope>
    <source>
        <strain evidence="13 14">MCB</strain>
    </source>
</reference>
<dbReference type="InterPro" id="IPR000531">
    <property type="entry name" value="Beta-barrel_TonB"/>
</dbReference>
<dbReference type="Proteomes" id="UP000036277">
    <property type="component" value="Unassembled WGS sequence"/>
</dbReference>
<evidence type="ECO:0000256" key="5">
    <source>
        <dbReference type="ARBA" id="ARBA00023077"/>
    </source>
</evidence>
<dbReference type="InterPro" id="IPR012910">
    <property type="entry name" value="Plug_dom"/>
</dbReference>
<dbReference type="AlphaFoldDB" id="A0A0J5FR15"/>
<feature type="chain" id="PRO_5005260861" evidence="10">
    <location>
        <begin position="26"/>
        <end position="759"/>
    </location>
</feature>
<keyword evidence="14" id="KW-1185">Reference proteome</keyword>
<dbReference type="EMBL" id="LFCV01000080">
    <property type="protein sequence ID" value="KMJ44746.1"/>
    <property type="molecule type" value="Genomic_DNA"/>
</dbReference>
<feature type="domain" description="TonB-dependent receptor-like beta-barrel" evidence="11">
    <location>
        <begin position="254"/>
        <end position="718"/>
    </location>
</feature>
<dbReference type="SUPFAM" id="SSF56935">
    <property type="entry name" value="Porins"/>
    <property type="match status" value="1"/>
</dbReference>
<evidence type="ECO:0000256" key="1">
    <source>
        <dbReference type="ARBA" id="ARBA00004571"/>
    </source>
</evidence>
<dbReference type="Gene3D" id="2.40.170.20">
    <property type="entry name" value="TonB-dependent receptor, beta-barrel domain"/>
    <property type="match status" value="1"/>
</dbReference>
<comment type="similarity">
    <text evidence="8 9">Belongs to the TonB-dependent receptor family.</text>
</comment>
<dbReference type="PANTHER" id="PTHR30069:SF50">
    <property type="entry name" value="TONB-DEPENDENT RECEPTOR HI_1217-RELATED"/>
    <property type="match status" value="1"/>
</dbReference>
<keyword evidence="13" id="KW-0675">Receptor</keyword>
<gene>
    <name evidence="13" type="ORF">AB204_12740</name>
</gene>
<evidence type="ECO:0000256" key="6">
    <source>
        <dbReference type="ARBA" id="ARBA00023136"/>
    </source>
</evidence>
<evidence type="ECO:0000313" key="13">
    <source>
        <dbReference type="EMBL" id="KMJ44746.1"/>
    </source>
</evidence>
<accession>A0A0J5FR15</accession>
<dbReference type="STRING" id="880157.AB204_12740"/>
<dbReference type="PANTHER" id="PTHR30069">
    <property type="entry name" value="TONB-DEPENDENT OUTER MEMBRANE RECEPTOR"/>
    <property type="match status" value="1"/>
</dbReference>
<feature type="signal peptide" evidence="10">
    <location>
        <begin position="1"/>
        <end position="25"/>
    </location>
</feature>
<dbReference type="InterPro" id="IPR039426">
    <property type="entry name" value="TonB-dep_rcpt-like"/>
</dbReference>
<dbReference type="Pfam" id="PF07715">
    <property type="entry name" value="Plug"/>
    <property type="match status" value="1"/>
</dbReference>
<dbReference type="Pfam" id="PF00593">
    <property type="entry name" value="TonB_dep_Rec_b-barrel"/>
    <property type="match status" value="1"/>
</dbReference>
<evidence type="ECO:0000256" key="2">
    <source>
        <dbReference type="ARBA" id="ARBA00022448"/>
    </source>
</evidence>
<evidence type="ECO:0000256" key="8">
    <source>
        <dbReference type="PROSITE-ProRule" id="PRU01360"/>
    </source>
</evidence>
<dbReference type="GO" id="GO:0015344">
    <property type="term" value="F:siderophore uptake transmembrane transporter activity"/>
    <property type="evidence" value="ECO:0007669"/>
    <property type="project" value="TreeGrafter"/>
</dbReference>
<dbReference type="GO" id="GO:0044718">
    <property type="term" value="P:siderophore transmembrane transport"/>
    <property type="evidence" value="ECO:0007669"/>
    <property type="project" value="TreeGrafter"/>
</dbReference>
<keyword evidence="10" id="KW-0732">Signal</keyword>
<feature type="domain" description="TonB-dependent receptor plug" evidence="12">
    <location>
        <begin position="70"/>
        <end position="162"/>
    </location>
</feature>
<comment type="caution">
    <text evidence="13">The sequence shown here is derived from an EMBL/GenBank/DDBJ whole genome shotgun (WGS) entry which is preliminary data.</text>
</comment>
<evidence type="ECO:0000256" key="10">
    <source>
        <dbReference type="SAM" id="SignalP"/>
    </source>
</evidence>
<name>A0A0J5FR15_9GAMM</name>
<proteinExistence type="inferred from homology"/>
<dbReference type="InterPro" id="IPR036942">
    <property type="entry name" value="Beta-barrel_TonB_sf"/>
</dbReference>
<evidence type="ECO:0000256" key="7">
    <source>
        <dbReference type="ARBA" id="ARBA00023237"/>
    </source>
</evidence>
<keyword evidence="7 8" id="KW-0998">Cell outer membrane</keyword>
<evidence type="ECO:0000256" key="4">
    <source>
        <dbReference type="ARBA" id="ARBA00022692"/>
    </source>
</evidence>
<keyword evidence="2 8" id="KW-0813">Transport</keyword>
<dbReference type="InterPro" id="IPR037066">
    <property type="entry name" value="Plug_dom_sf"/>
</dbReference>
<evidence type="ECO:0000259" key="12">
    <source>
        <dbReference type="Pfam" id="PF07715"/>
    </source>
</evidence>